<proteinExistence type="predicted"/>
<dbReference type="Proteomes" id="UP001295463">
    <property type="component" value="Chromosome"/>
</dbReference>
<dbReference type="Gene3D" id="3.40.710.10">
    <property type="entry name" value="DD-peptidase/beta-lactamase superfamily"/>
    <property type="match status" value="1"/>
</dbReference>
<evidence type="ECO:0000313" key="2">
    <source>
        <dbReference type="EMBL" id="CAH2032269.1"/>
    </source>
</evidence>
<gene>
    <name evidence="2" type="ORF">GEAMG1_2433</name>
</gene>
<evidence type="ECO:0000313" key="3">
    <source>
        <dbReference type="Proteomes" id="UP001295463"/>
    </source>
</evidence>
<dbReference type="RefSeq" id="WP_305733033.1">
    <property type="nucleotide sequence ID" value="NZ_OW150024.1"/>
</dbReference>
<dbReference type="PANTHER" id="PTHR46825:SF7">
    <property type="entry name" value="D-ALANYL-D-ALANINE CARBOXYPEPTIDASE"/>
    <property type="match status" value="1"/>
</dbReference>
<keyword evidence="3" id="KW-1185">Reference proteome</keyword>
<evidence type="ECO:0000259" key="1">
    <source>
        <dbReference type="Pfam" id="PF00144"/>
    </source>
</evidence>
<sequence>MSENSLRQFVDAVTAREITDATPVALALMTDDQRYATAVNCAPGNPPLFLAYSCTKTIIATLVLMLWEEGGFTPETSLDRWFPELPQASAMTIRHLLNHTSGIPDYGGLADYHREVRRSPSRPWTDTEFLERTLASGMLFVPGTGWAYSNIGYLLLRRIITEETGQSLASVVSARICAPLGITESFVPESVADLSALQPACSALLAESGEAPVPEVYHPGWVSHGVLASTPAELASFYHRLFTGEVLSSGSRTALTALTPVPAAPPRYRAPGYGLGIMADTASPYGIIMGHNGAGPGYQASVFHLHCSNGRPITVCAMCASESPDLAERLVFRIFAVLTAGRVA</sequence>
<dbReference type="InterPro" id="IPR050491">
    <property type="entry name" value="AmpC-like"/>
</dbReference>
<accession>A0ABM9DCU1</accession>
<reference evidence="2 3" key="1">
    <citation type="submission" date="2022-03" db="EMBL/GenBank/DDBJ databases">
        <authorList>
            <person name="Koch H."/>
        </authorList>
    </citation>
    <scope>NUCLEOTIDE SEQUENCE [LARGE SCALE GENOMIC DNA]</scope>
    <source>
        <strain evidence="2 3">G1</strain>
    </source>
</reference>
<dbReference type="SUPFAM" id="SSF56601">
    <property type="entry name" value="beta-lactamase/transpeptidase-like"/>
    <property type="match status" value="1"/>
</dbReference>
<protein>
    <submittedName>
        <fullName evidence="2">Beta-lactamase</fullName>
    </submittedName>
</protein>
<feature type="domain" description="Beta-lactamase-related" evidence="1">
    <location>
        <begin position="48"/>
        <end position="323"/>
    </location>
</feature>
<name>A0ABM9DCU1_9BACT</name>
<dbReference type="PANTHER" id="PTHR46825">
    <property type="entry name" value="D-ALANYL-D-ALANINE-CARBOXYPEPTIDASE/ENDOPEPTIDASE AMPH"/>
    <property type="match status" value="1"/>
</dbReference>
<dbReference type="InterPro" id="IPR012338">
    <property type="entry name" value="Beta-lactam/transpept-like"/>
</dbReference>
<dbReference type="Pfam" id="PF00144">
    <property type="entry name" value="Beta-lactamase"/>
    <property type="match status" value="1"/>
</dbReference>
<dbReference type="EMBL" id="OW150024">
    <property type="protein sequence ID" value="CAH2032269.1"/>
    <property type="molecule type" value="Genomic_DNA"/>
</dbReference>
<dbReference type="InterPro" id="IPR001466">
    <property type="entry name" value="Beta-lactam-related"/>
</dbReference>
<organism evidence="2 3">
    <name type="scientific">Trichlorobacter ammonificans</name>
    <dbReference type="NCBI Taxonomy" id="2916410"/>
    <lineage>
        <taxon>Bacteria</taxon>
        <taxon>Pseudomonadati</taxon>
        <taxon>Thermodesulfobacteriota</taxon>
        <taxon>Desulfuromonadia</taxon>
        <taxon>Geobacterales</taxon>
        <taxon>Geobacteraceae</taxon>
        <taxon>Trichlorobacter</taxon>
    </lineage>
</organism>